<evidence type="ECO:0000256" key="3">
    <source>
        <dbReference type="ARBA" id="ARBA00022692"/>
    </source>
</evidence>
<keyword evidence="3 6" id="KW-0812">Transmembrane</keyword>
<dbReference type="EMBL" id="CP157484">
    <property type="protein sequence ID" value="XBO39371.1"/>
    <property type="molecule type" value="Genomic_DNA"/>
</dbReference>
<comment type="subcellular location">
    <subcellularLocation>
        <location evidence="1">Membrane</location>
        <topology evidence="1">Multi-pass membrane protein</topology>
    </subcellularLocation>
</comment>
<evidence type="ECO:0000256" key="4">
    <source>
        <dbReference type="ARBA" id="ARBA00022989"/>
    </source>
</evidence>
<evidence type="ECO:0000256" key="6">
    <source>
        <dbReference type="SAM" id="Phobius"/>
    </source>
</evidence>
<keyword evidence="5 6" id="KW-0472">Membrane</keyword>
<evidence type="ECO:0000256" key="1">
    <source>
        <dbReference type="ARBA" id="ARBA00004141"/>
    </source>
</evidence>
<keyword evidence="4 6" id="KW-1133">Transmembrane helix</keyword>
<evidence type="ECO:0000256" key="5">
    <source>
        <dbReference type="ARBA" id="ARBA00023136"/>
    </source>
</evidence>
<name>A0AAU7JGH1_9HYPH</name>
<feature type="transmembrane region" description="Helical" evidence="6">
    <location>
        <begin position="62"/>
        <end position="91"/>
    </location>
</feature>
<dbReference type="RefSeq" id="WP_406856213.1">
    <property type="nucleotide sequence ID" value="NZ_CP157484.1"/>
</dbReference>
<proteinExistence type="inferred from homology"/>
<dbReference type="Pfam" id="PF04241">
    <property type="entry name" value="DUF423"/>
    <property type="match status" value="1"/>
</dbReference>
<comment type="similarity">
    <text evidence="2">Belongs to the UPF0382 family.</text>
</comment>
<accession>A0AAU7JGH1</accession>
<organism evidence="7">
    <name type="scientific">Alsobacter sp. KACC 23698</name>
    <dbReference type="NCBI Taxonomy" id="3149229"/>
    <lineage>
        <taxon>Bacteria</taxon>
        <taxon>Pseudomonadati</taxon>
        <taxon>Pseudomonadota</taxon>
        <taxon>Alphaproteobacteria</taxon>
        <taxon>Hyphomicrobiales</taxon>
        <taxon>Alsobacteraceae</taxon>
        <taxon>Alsobacter</taxon>
    </lineage>
</organism>
<sequence>MNAPSRVFMAAAGVAGAAGVALGAASAHVGGANLGTAANFLLFHAPALLGVGLLAERSIAPSCWVVAAGALLGLGVALFSGALALGALAGWRPIPMAAPAGGLAMIAGWLTLAAAGLFGRR</sequence>
<feature type="transmembrane region" description="Helical" evidence="6">
    <location>
        <begin position="97"/>
        <end position="118"/>
    </location>
</feature>
<dbReference type="PANTHER" id="PTHR43461">
    <property type="entry name" value="TRANSMEMBRANE PROTEIN 256"/>
    <property type="match status" value="1"/>
</dbReference>
<evidence type="ECO:0000313" key="7">
    <source>
        <dbReference type="EMBL" id="XBO39371.1"/>
    </source>
</evidence>
<protein>
    <submittedName>
        <fullName evidence="7">DUF423 domain-containing protein</fullName>
    </submittedName>
</protein>
<evidence type="ECO:0000256" key="2">
    <source>
        <dbReference type="ARBA" id="ARBA00009694"/>
    </source>
</evidence>
<dbReference type="AlphaFoldDB" id="A0AAU7JGH1"/>
<feature type="transmembrane region" description="Helical" evidence="6">
    <location>
        <begin position="37"/>
        <end position="55"/>
    </location>
</feature>
<dbReference type="GO" id="GO:0005886">
    <property type="term" value="C:plasma membrane"/>
    <property type="evidence" value="ECO:0007669"/>
    <property type="project" value="TreeGrafter"/>
</dbReference>
<dbReference type="PANTHER" id="PTHR43461:SF1">
    <property type="entry name" value="TRANSMEMBRANE PROTEIN 256"/>
    <property type="match status" value="1"/>
</dbReference>
<gene>
    <name evidence="7" type="ORF">ABEG18_00870</name>
</gene>
<dbReference type="InterPro" id="IPR006696">
    <property type="entry name" value="DUF423"/>
</dbReference>
<reference evidence="7" key="1">
    <citation type="submission" date="2024-05" db="EMBL/GenBank/DDBJ databases">
        <authorList>
            <person name="Kim S."/>
            <person name="Heo J."/>
            <person name="Choi H."/>
            <person name="Choi Y."/>
            <person name="Kwon S.-W."/>
            <person name="Kim Y."/>
        </authorList>
    </citation>
    <scope>NUCLEOTIDE SEQUENCE</scope>
    <source>
        <strain evidence="7">KACC 23698</strain>
    </source>
</reference>